<evidence type="ECO:0000313" key="2">
    <source>
        <dbReference type="EMBL" id="QDI91336.1"/>
    </source>
</evidence>
<keyword evidence="3" id="KW-1185">Reference proteome</keyword>
<sequence>MEQTSTDKEKLPLISLLALSFISFTIIVTELLPAGVLLEMSADLGTSEAQIGMLVSVYAIASTVVAIPGIACQEKMLRLL</sequence>
<dbReference type="InterPro" id="IPR036259">
    <property type="entry name" value="MFS_trans_sf"/>
</dbReference>
<dbReference type="EMBL" id="CP035485">
    <property type="protein sequence ID" value="QDI91336.1"/>
    <property type="molecule type" value="Genomic_DNA"/>
</dbReference>
<feature type="transmembrane region" description="Helical" evidence="1">
    <location>
        <begin position="51"/>
        <end position="72"/>
    </location>
</feature>
<keyword evidence="1" id="KW-1133">Transmembrane helix</keyword>
<dbReference type="AlphaFoldDB" id="A0A514LHK6"/>
<keyword evidence="1" id="KW-0812">Transmembrane</keyword>
<name>A0A514LHK6_9BACI</name>
<protein>
    <submittedName>
        <fullName evidence="2">MFS transporter</fullName>
    </submittedName>
</protein>
<accession>A0A514LHK6</accession>
<dbReference type="KEGG" id="sale:EPH95_09210"/>
<feature type="transmembrane region" description="Helical" evidence="1">
    <location>
        <begin position="12"/>
        <end position="31"/>
    </location>
</feature>
<gene>
    <name evidence="2" type="ORF">EPH95_09210</name>
</gene>
<dbReference type="RefSeq" id="WP_142089332.1">
    <property type="nucleotide sequence ID" value="NZ_CP035485.1"/>
</dbReference>
<organism evidence="2 3">
    <name type="scientific">Salicibibacter halophilus</name>
    <dbReference type="NCBI Taxonomy" id="2502791"/>
    <lineage>
        <taxon>Bacteria</taxon>
        <taxon>Bacillati</taxon>
        <taxon>Bacillota</taxon>
        <taxon>Bacilli</taxon>
        <taxon>Bacillales</taxon>
        <taxon>Bacillaceae</taxon>
        <taxon>Salicibibacter</taxon>
    </lineage>
</organism>
<dbReference type="OrthoDB" id="2810795at2"/>
<reference evidence="3" key="1">
    <citation type="submission" date="2019-01" db="EMBL/GenBank/DDBJ databases">
        <title>Genomic analysis of Salicibibacter sp. NKC3-5.</title>
        <authorList>
            <person name="Oh Y.J."/>
        </authorList>
    </citation>
    <scope>NUCLEOTIDE SEQUENCE [LARGE SCALE GENOMIC DNA]</scope>
    <source>
        <strain evidence="3">NKC3-5</strain>
    </source>
</reference>
<keyword evidence="1" id="KW-0472">Membrane</keyword>
<proteinExistence type="predicted"/>
<evidence type="ECO:0000313" key="3">
    <source>
        <dbReference type="Proteomes" id="UP000319756"/>
    </source>
</evidence>
<dbReference type="SUPFAM" id="SSF103473">
    <property type="entry name" value="MFS general substrate transporter"/>
    <property type="match status" value="1"/>
</dbReference>
<dbReference type="Proteomes" id="UP000319756">
    <property type="component" value="Chromosome"/>
</dbReference>
<evidence type="ECO:0000256" key="1">
    <source>
        <dbReference type="SAM" id="Phobius"/>
    </source>
</evidence>